<proteinExistence type="predicted"/>
<feature type="region of interest" description="Disordered" evidence="1">
    <location>
        <begin position="202"/>
        <end position="226"/>
    </location>
</feature>
<reference evidence="2 3" key="1">
    <citation type="journal article" date="2023" name="IScience">
        <title>Expanded male sex-determining region conserved during the evolution of homothallism in the green alga Volvox.</title>
        <authorList>
            <person name="Yamamoto K."/>
            <person name="Matsuzaki R."/>
            <person name="Mahakham W."/>
            <person name="Heman W."/>
            <person name="Sekimoto H."/>
            <person name="Kawachi M."/>
            <person name="Minakuchi Y."/>
            <person name="Toyoda A."/>
            <person name="Nozaki H."/>
        </authorList>
    </citation>
    <scope>NUCLEOTIDE SEQUENCE [LARGE SCALE GENOMIC DNA]</scope>
    <source>
        <strain evidence="2 3">NIES-4468</strain>
    </source>
</reference>
<organism evidence="2 3">
    <name type="scientific">Volvox africanus</name>
    <dbReference type="NCBI Taxonomy" id="51714"/>
    <lineage>
        <taxon>Eukaryota</taxon>
        <taxon>Viridiplantae</taxon>
        <taxon>Chlorophyta</taxon>
        <taxon>core chlorophytes</taxon>
        <taxon>Chlorophyceae</taxon>
        <taxon>CS clade</taxon>
        <taxon>Chlamydomonadales</taxon>
        <taxon>Volvocaceae</taxon>
        <taxon>Volvox</taxon>
    </lineage>
</organism>
<feature type="region of interest" description="Disordered" evidence="1">
    <location>
        <begin position="1"/>
        <end position="23"/>
    </location>
</feature>
<name>A0ABQ5SMA2_9CHLO</name>
<gene>
    <name evidence="2" type="ORF">VaNZ11_015417</name>
</gene>
<evidence type="ECO:0000313" key="3">
    <source>
        <dbReference type="Proteomes" id="UP001165090"/>
    </source>
</evidence>
<dbReference type="EMBL" id="BSDZ01000094">
    <property type="protein sequence ID" value="GLI70522.1"/>
    <property type="molecule type" value="Genomic_DNA"/>
</dbReference>
<dbReference type="Proteomes" id="UP001165090">
    <property type="component" value="Unassembled WGS sequence"/>
</dbReference>
<evidence type="ECO:0008006" key="4">
    <source>
        <dbReference type="Google" id="ProtNLM"/>
    </source>
</evidence>
<sequence>MPLSATHGGQRPFLPATRSHPSRCQIIPPRMMRHLRPAATGGFHPDSVGASPAADATASTDHLANPASSAPSSRIVLLYVISLFGHLRGHASSLAQHLSRTQHAAILPHLGLGRGAHACLPGTEGNTEAGDRSDTFLALNLLQNASHLQSRHLDDALQPLSRQHASQNQHHNAGQSALDGRLWISFILSYVPWSSRAIPQGTDSTGHALGRATAPLSSAPSPSQLGQGEAHHILTVHTSGLEFLWLSAASLRQRAVITALWHMGQAVEAADKARRRFPSPEEMPGLVHLGAVAAAARAEETVALALARTATAASAAAAGVPAAAAGASSAPHLPLLHHARRRLLAAATLTLERLRGLQQGCTTHVLLRFLLYSALSPRLRQDLHVRLDVLARRAVQVALLQEQHDAWLARQPATQPPSPSPFQATNTLGSATVAGSNGASVVAHGSSIQEPFPSFGLPSAPPYLSARWYRRVFAPEMLACARQLELEAPGSPPDDQTAGDPPGRFDLRDLYRLIRVVEVAVEDLEHYEV</sequence>
<accession>A0ABQ5SMA2</accession>
<feature type="region of interest" description="Disordered" evidence="1">
    <location>
        <begin position="38"/>
        <end position="68"/>
    </location>
</feature>
<feature type="compositionally biased region" description="Low complexity" evidence="1">
    <location>
        <begin position="50"/>
        <end position="61"/>
    </location>
</feature>
<protein>
    <recommendedName>
        <fullName evidence="4">RAVE complex protein Rav1 C-terminal domain-containing protein</fullName>
    </recommendedName>
</protein>
<comment type="caution">
    <text evidence="2">The sequence shown here is derived from an EMBL/GenBank/DDBJ whole genome shotgun (WGS) entry which is preliminary data.</text>
</comment>
<evidence type="ECO:0000313" key="2">
    <source>
        <dbReference type="EMBL" id="GLI70522.1"/>
    </source>
</evidence>
<feature type="compositionally biased region" description="Low complexity" evidence="1">
    <location>
        <begin position="214"/>
        <end position="226"/>
    </location>
</feature>
<evidence type="ECO:0000256" key="1">
    <source>
        <dbReference type="SAM" id="MobiDB-lite"/>
    </source>
</evidence>
<keyword evidence="3" id="KW-1185">Reference proteome</keyword>